<dbReference type="Pfam" id="PF01796">
    <property type="entry name" value="OB_ChsH2_C"/>
    <property type="match status" value="1"/>
</dbReference>
<dbReference type="PANTHER" id="PTHR34075:SF5">
    <property type="entry name" value="BLR3430 PROTEIN"/>
    <property type="match status" value="1"/>
</dbReference>
<sequence length="165" mass="18731">MTDTTDSNSGKRERISVPEEIELPRLLDFYDLQTEDQTQIHEFYDNLQEGQLTTTQCCDCEEIHFPPRIVCPECTGDNLEYVELPHEGELFAFSEVRGGLPLGLSEHDVPYVVAAVDLGPIKLSARIDDASYGDLEIGDPVELKIVEIDGPADHKRFFYRFVPQR</sequence>
<evidence type="ECO:0000313" key="4">
    <source>
        <dbReference type="Proteomes" id="UP000011531"/>
    </source>
</evidence>
<proteinExistence type="predicted"/>
<comment type="caution">
    <text evidence="3">The sequence shown here is derived from an EMBL/GenBank/DDBJ whole genome shotgun (WGS) entry which is preliminary data.</text>
</comment>
<evidence type="ECO:0000313" key="3">
    <source>
        <dbReference type="EMBL" id="ELY61947.1"/>
    </source>
</evidence>
<evidence type="ECO:0008006" key="5">
    <source>
        <dbReference type="Google" id="ProtNLM"/>
    </source>
</evidence>
<dbReference type="InterPro" id="IPR052513">
    <property type="entry name" value="Thioester_dehydratase-like"/>
</dbReference>
<dbReference type="PATRIC" id="fig|1227498.3.peg.1752"/>
<dbReference type="Pfam" id="PF12172">
    <property type="entry name" value="zf-ChsH2"/>
    <property type="match status" value="1"/>
</dbReference>
<dbReference type="PANTHER" id="PTHR34075">
    <property type="entry name" value="BLR3430 PROTEIN"/>
    <property type="match status" value="1"/>
</dbReference>
<feature type="domain" description="ChsH2 C-terminal OB-fold" evidence="1">
    <location>
        <begin position="81"/>
        <end position="144"/>
    </location>
</feature>
<evidence type="ECO:0000259" key="1">
    <source>
        <dbReference type="Pfam" id="PF01796"/>
    </source>
</evidence>
<gene>
    <name evidence="3" type="ORF">C492_08925</name>
</gene>
<accession>L9XK38</accession>
<dbReference type="Proteomes" id="UP000011531">
    <property type="component" value="Unassembled WGS sequence"/>
</dbReference>
<organism evidence="3 4">
    <name type="scientific">Natronococcus jeotgali DSM 18795</name>
    <dbReference type="NCBI Taxonomy" id="1227498"/>
    <lineage>
        <taxon>Archaea</taxon>
        <taxon>Methanobacteriati</taxon>
        <taxon>Methanobacteriota</taxon>
        <taxon>Stenosarchaea group</taxon>
        <taxon>Halobacteria</taxon>
        <taxon>Halobacteriales</taxon>
        <taxon>Natrialbaceae</taxon>
        <taxon>Natronococcus</taxon>
    </lineage>
</organism>
<reference evidence="3 4" key="1">
    <citation type="journal article" date="2014" name="PLoS Genet.">
        <title>Phylogenetically driven sequencing of extremely halophilic archaea reveals strategies for static and dynamic osmo-response.</title>
        <authorList>
            <person name="Becker E.A."/>
            <person name="Seitzer P.M."/>
            <person name="Tritt A."/>
            <person name="Larsen D."/>
            <person name="Krusor M."/>
            <person name="Yao A.I."/>
            <person name="Wu D."/>
            <person name="Madern D."/>
            <person name="Eisen J.A."/>
            <person name="Darling A.E."/>
            <person name="Facciotti M.T."/>
        </authorList>
    </citation>
    <scope>NUCLEOTIDE SEQUENCE [LARGE SCALE GENOMIC DNA]</scope>
    <source>
        <strain evidence="3 4">DSM 18795</strain>
    </source>
</reference>
<feature type="domain" description="ChsH2 rubredoxin-like zinc ribbon" evidence="2">
    <location>
        <begin position="47"/>
        <end position="80"/>
    </location>
</feature>
<dbReference type="OrthoDB" id="9573at2157"/>
<evidence type="ECO:0000259" key="2">
    <source>
        <dbReference type="Pfam" id="PF12172"/>
    </source>
</evidence>
<dbReference type="InterPro" id="IPR002878">
    <property type="entry name" value="ChsH2_C"/>
</dbReference>
<dbReference type="SUPFAM" id="SSF50249">
    <property type="entry name" value="Nucleic acid-binding proteins"/>
    <property type="match status" value="1"/>
</dbReference>
<dbReference type="RefSeq" id="WP_008422468.1">
    <property type="nucleotide sequence ID" value="NZ_AOIA01000079.1"/>
</dbReference>
<protein>
    <recommendedName>
        <fullName evidence="5">DUF35 domain-containing protein</fullName>
    </recommendedName>
</protein>
<name>L9XK38_9EURY</name>
<dbReference type="InterPro" id="IPR012340">
    <property type="entry name" value="NA-bd_OB-fold"/>
</dbReference>
<dbReference type="AlphaFoldDB" id="L9XK38"/>
<dbReference type="Gene3D" id="6.10.30.10">
    <property type="match status" value="1"/>
</dbReference>
<dbReference type="EMBL" id="AOIA01000079">
    <property type="protein sequence ID" value="ELY61947.1"/>
    <property type="molecule type" value="Genomic_DNA"/>
</dbReference>
<keyword evidence="4" id="KW-1185">Reference proteome</keyword>
<dbReference type="InterPro" id="IPR022002">
    <property type="entry name" value="ChsH2_Znr"/>
</dbReference>
<dbReference type="STRING" id="1227498.C492_08925"/>